<reference evidence="6 7" key="1">
    <citation type="submission" date="2018-08" db="EMBL/GenBank/DDBJ databases">
        <title>Genomic Encyclopedia of Archaeal and Bacterial Type Strains, Phase II (KMG-II): from individual species to whole genera.</title>
        <authorList>
            <person name="Goeker M."/>
        </authorList>
    </citation>
    <scope>NUCLEOTIDE SEQUENCE [LARGE SCALE GENOMIC DNA]</scope>
    <source>
        <strain evidence="6 7">ATCC 27112</strain>
    </source>
</reference>
<dbReference type="InterPro" id="IPR013378">
    <property type="entry name" value="InlB-like_B-rpt"/>
</dbReference>
<feature type="domain" description="DUF6273" evidence="5">
    <location>
        <begin position="1064"/>
        <end position="1240"/>
    </location>
</feature>
<accession>A0A397S040</accession>
<dbReference type="InParanoid" id="A0A397S040"/>
<gene>
    <name evidence="6" type="ORF">EI71_00995</name>
</gene>
<dbReference type="Pfam" id="PF19789">
    <property type="entry name" value="DUF6273"/>
    <property type="match status" value="1"/>
</dbReference>
<organism evidence="6 7">
    <name type="scientific">Anaeroplasma bactoclasticum</name>
    <dbReference type="NCBI Taxonomy" id="2088"/>
    <lineage>
        <taxon>Bacteria</taxon>
        <taxon>Bacillati</taxon>
        <taxon>Mycoplasmatota</taxon>
        <taxon>Mollicutes</taxon>
        <taxon>Anaeroplasmatales</taxon>
        <taxon>Anaeroplasmataceae</taxon>
        <taxon>Anaeroplasma</taxon>
    </lineage>
</organism>
<dbReference type="AlphaFoldDB" id="A0A397S040"/>
<dbReference type="OrthoDB" id="384490at2"/>
<evidence type="ECO:0000313" key="6">
    <source>
        <dbReference type="EMBL" id="RIA75961.1"/>
    </source>
</evidence>
<evidence type="ECO:0000256" key="2">
    <source>
        <dbReference type="PROSITE-ProRule" id="PRU00339"/>
    </source>
</evidence>
<name>A0A397S040_9MOLU</name>
<keyword evidence="2" id="KW-0802">TPR repeat</keyword>
<dbReference type="NCBIfam" id="TIGR02543">
    <property type="entry name" value="List_Bact_rpt"/>
    <property type="match status" value="1"/>
</dbReference>
<dbReference type="Gene3D" id="1.25.40.10">
    <property type="entry name" value="Tetratricopeptide repeat domain"/>
    <property type="match status" value="1"/>
</dbReference>
<keyword evidence="4" id="KW-1133">Transmembrane helix</keyword>
<dbReference type="InterPro" id="IPR011990">
    <property type="entry name" value="TPR-like_helical_dom_sf"/>
</dbReference>
<evidence type="ECO:0000259" key="5">
    <source>
        <dbReference type="Pfam" id="PF19789"/>
    </source>
</evidence>
<proteinExistence type="predicted"/>
<sequence length="1245" mass="144411">MTRRDIELLFKNESYDEAMKLLRKELQDDSENAEWFYYLFLAENGDYANINLNDIVCEFDLNRALDFANARLRESFNSEYNFYKAVDPIIRKYFAYASRGNMDKFEQLLDSDGYKSTKLIHDESSTKNFLSNLDYLVTSRIKPEIIDLNLLAINILYLATNNKQILDVYNVLKERAEEVSTLLSKSKLADSLYEIKEYMQALKDNKRVSNDAIEDAKNKPIEETDNSLIDSDKNKTINTNSNSKPSSKGKSALAVANSYFSSLDYESAQKEYEKVLDKDPNNIVALKGKILCLNKKNSFSELFSAQFNNIVEYELLTKYIEYANKSDKEEILSLIASYCKKEINNDNSSILCAYKFICEYNSPLVFELHNFLITNIDSLKDDASISIIDIAIKYLSNDPITLKNKLNIIIKKALEESLFDIANKYFKQYKLISNIDYDYYIFDLCIKYNKSTFYQLLKEFEDEKRINRIDDIINGVSSDVSNGVLKDCSLYTLENLNKKSYSSALYWIRYLLKYDYSFKNEFVNQLFKYCCDNPCSEIFTIFDYLIENNKDACAIYNNYIKQMAMVCHKNKLWGYSDRYYSIICSNNPNDHKAYWELLQSKLRCLDNEELIHQNTLIDTLEEYNNTINAASNSGENIDYYINCLAEQKKWINQSLRKKKFIKIGIISSSIATIAILFFILLLNLWIIPSNKYNNALNLINEGKYNEAREILESMDYSDSKQKIIMLDANNAFASGEYEKGIKCIESISGETNVSYSLDCVTTIKQGYEIKWELVGYSIDFENHSANIRLKSFYTLINYDILYDLNGSDNNSNPTTYNFESDTIVLNDIEKTGYTFLGWTTSDIQVPTKGLTIEHNSIGNKSFTAHFEINSYKITIDNTIEEVSISGITSGLEVDYGRKIHLTAENVPLGNIIMWERNDGVVYIGNRYEFDVPARDITIKTTFAPYSRYENKIIFGTYPQKKIEATEDNGLISFTFDELTWTSYKYYVSSSQSDFMYYKDIDIDNNGTYDYRGVYINRYRPKHCDDKFEIYTKYIDQYQNGYEGAKIYWFSYDPIEWTILKEENGKALIIANLILDSQEYHPNDNGLQFEHNGGNGYANNYELSQIRKFLNETFYNTAFNDLQKSLVETTLVDNTFKSAGYKSSNYSCDNTNDKIFLLSSSEAISYYTSNDARQANGSEYAKCQGLYVAKSDDYVGYSYWWLRSFSEYYRSSAQYVDIDGDLSLRIVNTTEIGVRPVCWINLSKRV</sequence>
<dbReference type="InterPro" id="IPR046240">
    <property type="entry name" value="DUF6273"/>
</dbReference>
<keyword evidence="7" id="KW-1185">Reference proteome</keyword>
<evidence type="ECO:0000256" key="1">
    <source>
        <dbReference type="ARBA" id="ARBA00004196"/>
    </source>
</evidence>
<comment type="subcellular location">
    <subcellularLocation>
        <location evidence="1">Cell envelope</location>
    </subcellularLocation>
</comment>
<feature type="repeat" description="TPR" evidence="2">
    <location>
        <begin position="249"/>
        <end position="282"/>
    </location>
</feature>
<keyword evidence="4" id="KW-0812">Transmembrane</keyword>
<keyword evidence="4" id="KW-0472">Membrane</keyword>
<evidence type="ECO:0000313" key="7">
    <source>
        <dbReference type="Proteomes" id="UP000266506"/>
    </source>
</evidence>
<dbReference type="SUPFAM" id="SSF48452">
    <property type="entry name" value="TPR-like"/>
    <property type="match status" value="1"/>
</dbReference>
<protein>
    <submittedName>
        <fullName evidence="6">Putative repeat protein (TIGR02543 family)</fullName>
    </submittedName>
</protein>
<dbReference type="Gene3D" id="2.60.40.4270">
    <property type="entry name" value="Listeria-Bacteroides repeat domain"/>
    <property type="match status" value="1"/>
</dbReference>
<feature type="compositionally biased region" description="Low complexity" evidence="3">
    <location>
        <begin position="236"/>
        <end position="249"/>
    </location>
</feature>
<dbReference type="InterPro" id="IPR019734">
    <property type="entry name" value="TPR_rpt"/>
</dbReference>
<dbReference type="InterPro" id="IPR042229">
    <property type="entry name" value="Listeria/Bacterioides_rpt_sf"/>
</dbReference>
<dbReference type="PROSITE" id="PS50005">
    <property type="entry name" value="TPR"/>
    <property type="match status" value="1"/>
</dbReference>
<dbReference type="RefSeq" id="WP_119016144.1">
    <property type="nucleotide sequence ID" value="NZ_QXEV01000008.1"/>
</dbReference>
<dbReference type="EMBL" id="QXEV01000008">
    <property type="protein sequence ID" value="RIA75961.1"/>
    <property type="molecule type" value="Genomic_DNA"/>
</dbReference>
<dbReference type="Proteomes" id="UP000266506">
    <property type="component" value="Unassembled WGS sequence"/>
</dbReference>
<feature type="region of interest" description="Disordered" evidence="3">
    <location>
        <begin position="217"/>
        <end position="249"/>
    </location>
</feature>
<comment type="caution">
    <text evidence="6">The sequence shown here is derived from an EMBL/GenBank/DDBJ whole genome shotgun (WGS) entry which is preliminary data.</text>
</comment>
<evidence type="ECO:0000256" key="4">
    <source>
        <dbReference type="SAM" id="Phobius"/>
    </source>
</evidence>
<dbReference type="Pfam" id="PF09479">
    <property type="entry name" value="Flg_new"/>
    <property type="match status" value="1"/>
</dbReference>
<feature type="transmembrane region" description="Helical" evidence="4">
    <location>
        <begin position="663"/>
        <end position="687"/>
    </location>
</feature>
<dbReference type="GO" id="GO:0030313">
    <property type="term" value="C:cell envelope"/>
    <property type="evidence" value="ECO:0007669"/>
    <property type="project" value="UniProtKB-SubCell"/>
</dbReference>
<evidence type="ECO:0000256" key="3">
    <source>
        <dbReference type="SAM" id="MobiDB-lite"/>
    </source>
</evidence>